<protein>
    <submittedName>
        <fullName evidence="2">Multidrug resistance protein NorM</fullName>
    </submittedName>
</protein>
<organism evidence="2 3">
    <name type="scientific">Frankliniella fusca</name>
    <dbReference type="NCBI Taxonomy" id="407009"/>
    <lineage>
        <taxon>Eukaryota</taxon>
        <taxon>Metazoa</taxon>
        <taxon>Ecdysozoa</taxon>
        <taxon>Arthropoda</taxon>
        <taxon>Hexapoda</taxon>
        <taxon>Insecta</taxon>
        <taxon>Pterygota</taxon>
        <taxon>Neoptera</taxon>
        <taxon>Paraneoptera</taxon>
        <taxon>Thysanoptera</taxon>
        <taxon>Terebrantia</taxon>
        <taxon>Thripoidea</taxon>
        <taxon>Thripidae</taxon>
        <taxon>Frankliniella</taxon>
    </lineage>
</organism>
<accession>A0AAE1GVL7</accession>
<keyword evidence="1" id="KW-0472">Membrane</keyword>
<keyword evidence="3" id="KW-1185">Reference proteome</keyword>
<dbReference type="Proteomes" id="UP001219518">
    <property type="component" value="Unassembled WGS sequence"/>
</dbReference>
<proteinExistence type="predicted"/>
<evidence type="ECO:0000313" key="2">
    <source>
        <dbReference type="EMBL" id="KAK3909713.1"/>
    </source>
</evidence>
<evidence type="ECO:0000256" key="1">
    <source>
        <dbReference type="SAM" id="Phobius"/>
    </source>
</evidence>
<sequence>MHTKELFGHSNRLGYVVCYFIFIIAALRDQKKLFWRPCRNAFFEVLIISRWSPK</sequence>
<name>A0AAE1GVL7_9NEOP</name>
<keyword evidence="1" id="KW-0812">Transmembrane</keyword>
<dbReference type="EMBL" id="JAHWGI010000108">
    <property type="protein sequence ID" value="KAK3909713.1"/>
    <property type="molecule type" value="Genomic_DNA"/>
</dbReference>
<reference evidence="2" key="1">
    <citation type="submission" date="2021-07" db="EMBL/GenBank/DDBJ databases">
        <authorList>
            <person name="Catto M.A."/>
            <person name="Jacobson A."/>
            <person name="Kennedy G."/>
            <person name="Labadie P."/>
            <person name="Hunt B.G."/>
            <person name="Srinivasan R."/>
        </authorList>
    </citation>
    <scope>NUCLEOTIDE SEQUENCE</scope>
    <source>
        <strain evidence="2">PL_HMW_Pooled</strain>
        <tissue evidence="2">Head</tissue>
    </source>
</reference>
<keyword evidence="1" id="KW-1133">Transmembrane helix</keyword>
<comment type="caution">
    <text evidence="2">The sequence shown here is derived from an EMBL/GenBank/DDBJ whole genome shotgun (WGS) entry which is preliminary data.</text>
</comment>
<evidence type="ECO:0000313" key="3">
    <source>
        <dbReference type="Proteomes" id="UP001219518"/>
    </source>
</evidence>
<dbReference type="AlphaFoldDB" id="A0AAE1GVL7"/>
<gene>
    <name evidence="2" type="ORF">KUF71_019722</name>
</gene>
<reference evidence="2" key="2">
    <citation type="journal article" date="2023" name="BMC Genomics">
        <title>Pest status, molecular evolution, and epigenetic factors derived from the genome assembly of Frankliniella fusca, a thysanopteran phytovirus vector.</title>
        <authorList>
            <person name="Catto M.A."/>
            <person name="Labadie P.E."/>
            <person name="Jacobson A.L."/>
            <person name="Kennedy G.G."/>
            <person name="Srinivasan R."/>
            <person name="Hunt B.G."/>
        </authorList>
    </citation>
    <scope>NUCLEOTIDE SEQUENCE</scope>
    <source>
        <strain evidence="2">PL_HMW_Pooled</strain>
    </source>
</reference>
<feature type="transmembrane region" description="Helical" evidence="1">
    <location>
        <begin position="12"/>
        <end position="27"/>
    </location>
</feature>